<dbReference type="Gene3D" id="1.10.10.160">
    <property type="match status" value="1"/>
</dbReference>
<dbReference type="PANTHER" id="PTHR11070">
    <property type="entry name" value="UVRD / RECB / PCRA DNA HELICASE FAMILY MEMBER"/>
    <property type="match status" value="1"/>
</dbReference>
<keyword evidence="2 11" id="KW-0547">Nucleotide-binding</keyword>
<evidence type="ECO:0000256" key="1">
    <source>
        <dbReference type="ARBA" id="ARBA00009922"/>
    </source>
</evidence>
<dbReference type="EC" id="5.6.2.4" evidence="9"/>
<dbReference type="InterPro" id="IPR014017">
    <property type="entry name" value="DNA_helicase_UvrD-like_C"/>
</dbReference>
<comment type="similarity">
    <text evidence="1">Belongs to the helicase family. UvrD subfamily.</text>
</comment>
<reference evidence="14 15" key="1">
    <citation type="submission" date="2019-12" db="EMBL/GenBank/DDBJ databases">
        <title>The whole genome sequencing of a strain isolated from a Mars analog, Dalangtan Playa.</title>
        <authorList>
            <person name="Huang T."/>
        </authorList>
    </citation>
    <scope>NUCLEOTIDE SEQUENCE [LARGE SCALE GENOMIC DNA]</scope>
    <source>
        <strain evidence="14 15">DP4-553-S</strain>
    </source>
</reference>
<keyword evidence="3 11" id="KW-0378">Hydrolase</keyword>
<dbReference type="PANTHER" id="PTHR11070:SF2">
    <property type="entry name" value="ATP-DEPENDENT DNA HELICASE SRS2"/>
    <property type="match status" value="1"/>
</dbReference>
<evidence type="ECO:0000256" key="10">
    <source>
        <dbReference type="ARBA" id="ARBA00048988"/>
    </source>
</evidence>
<dbReference type="PROSITE" id="PS51217">
    <property type="entry name" value="UVRD_HELICASE_CTER"/>
    <property type="match status" value="1"/>
</dbReference>
<dbReference type="CDD" id="cd17932">
    <property type="entry name" value="DEXQc_UvrD"/>
    <property type="match status" value="1"/>
</dbReference>
<evidence type="ECO:0000313" key="15">
    <source>
        <dbReference type="Proteomes" id="UP000665043"/>
    </source>
</evidence>
<dbReference type="Pfam" id="PF13361">
    <property type="entry name" value="UvrD_C"/>
    <property type="match status" value="1"/>
</dbReference>
<evidence type="ECO:0000256" key="8">
    <source>
        <dbReference type="ARBA" id="ARBA00034617"/>
    </source>
</evidence>
<evidence type="ECO:0000259" key="12">
    <source>
        <dbReference type="PROSITE" id="PS51198"/>
    </source>
</evidence>
<keyword evidence="6" id="KW-0238">DNA-binding</keyword>
<name>A0ABX7VRG1_9BACI</name>
<evidence type="ECO:0000256" key="7">
    <source>
        <dbReference type="ARBA" id="ARBA00023235"/>
    </source>
</evidence>
<dbReference type="InterPro" id="IPR000212">
    <property type="entry name" value="DNA_helicase_UvrD/REP"/>
</dbReference>
<comment type="catalytic activity">
    <reaction evidence="10">
        <text>ATP + H2O = ADP + phosphate + H(+)</text>
        <dbReference type="Rhea" id="RHEA:13065"/>
        <dbReference type="ChEBI" id="CHEBI:15377"/>
        <dbReference type="ChEBI" id="CHEBI:15378"/>
        <dbReference type="ChEBI" id="CHEBI:30616"/>
        <dbReference type="ChEBI" id="CHEBI:43474"/>
        <dbReference type="ChEBI" id="CHEBI:456216"/>
        <dbReference type="EC" id="5.6.2.4"/>
    </reaction>
</comment>
<sequence length="627" mass="72418">MVFPLTNTQDEIVKHIDGPLLVTAGPGSGKTRILTERVIKLINSGKKRVLALTFSNRAAEEISNRIEESIDERSQENIFVGTIHSFCLDVVMNRGHLIGLPNGMVILNSEEDKLEIIKKVTSELPEFNNNSPKYEGKMDQLKSYLKSISNYKKQFITPEILLDSNEDQGEFARIYEAYNNMMLAQRALDFDDILFYAYRIFTERPKIARSYTRLYKYICVDEAQDLNATQYKVIRALCVDFNNIMMVGDPAQSIYGFIGSNSDYMTKHFIKDFNPKEYKLSENFRSAKKIIEAAKNIRIDAGNNAVYPLEGELKVCEFKEEEEEATWIANKIRCLIKNGSPLVEEDLRYEDIAIIGRNRYVLTNIFEQLAELDIPFNQGFSSRRIESESIPIKIFEAGLQIIINPYDEVHFNQILNLAQIHPNDNIQTEGNFLDLLLELNGSQVSNENITHFNSIKKAWSKLLDNEENFSKALDILTDNLITTDHNSFEDFENEQYMILKDLDMWRAQWKKYCSQTISGQRSLSHFRNQVSLGKTQTHNTRGVSVLTVHMSKGLEYNVVFLIGMNEGTFPDYRAKSNNALNEESNNMFVALTRAKRICYLTYPRYKYMPWGEMKLQRPSRFINLIDQ</sequence>
<dbReference type="SUPFAM" id="SSF52540">
    <property type="entry name" value="P-loop containing nucleoside triphosphate hydrolases"/>
    <property type="match status" value="1"/>
</dbReference>
<protein>
    <recommendedName>
        <fullName evidence="9">DNA 3'-5' helicase</fullName>
        <ecNumber evidence="9">5.6.2.4</ecNumber>
    </recommendedName>
</protein>
<evidence type="ECO:0000256" key="3">
    <source>
        <dbReference type="ARBA" id="ARBA00022801"/>
    </source>
</evidence>
<feature type="domain" description="UvrD-like helicase C-terminal" evidence="13">
    <location>
        <begin position="282"/>
        <end position="553"/>
    </location>
</feature>
<evidence type="ECO:0000256" key="4">
    <source>
        <dbReference type="ARBA" id="ARBA00022806"/>
    </source>
</evidence>
<gene>
    <name evidence="14" type="ORF">ERJ70_01785</name>
</gene>
<evidence type="ECO:0000256" key="2">
    <source>
        <dbReference type="ARBA" id="ARBA00022741"/>
    </source>
</evidence>
<keyword evidence="15" id="KW-1185">Reference proteome</keyword>
<dbReference type="Proteomes" id="UP000665043">
    <property type="component" value="Chromosome"/>
</dbReference>
<dbReference type="InterPro" id="IPR027417">
    <property type="entry name" value="P-loop_NTPase"/>
</dbReference>
<dbReference type="Pfam" id="PF00580">
    <property type="entry name" value="UvrD-helicase"/>
    <property type="match status" value="1"/>
</dbReference>
<keyword evidence="5 11" id="KW-0067">ATP-binding</keyword>
<dbReference type="InterPro" id="IPR014016">
    <property type="entry name" value="UvrD-like_ATP-bd"/>
</dbReference>
<evidence type="ECO:0000256" key="6">
    <source>
        <dbReference type="ARBA" id="ARBA00023125"/>
    </source>
</evidence>
<dbReference type="InterPro" id="IPR013986">
    <property type="entry name" value="DExx_box_DNA_helicase_dom_sf"/>
</dbReference>
<dbReference type="EMBL" id="CP046956">
    <property type="protein sequence ID" value="QTM98150.1"/>
    <property type="molecule type" value="Genomic_DNA"/>
</dbReference>
<accession>A0ABX7VRG1</accession>
<proteinExistence type="inferred from homology"/>
<dbReference type="Gene3D" id="3.40.50.300">
    <property type="entry name" value="P-loop containing nucleotide triphosphate hydrolases"/>
    <property type="match status" value="2"/>
</dbReference>
<dbReference type="PROSITE" id="PS51198">
    <property type="entry name" value="UVRD_HELICASE_ATP_BIND"/>
    <property type="match status" value="1"/>
</dbReference>
<evidence type="ECO:0000256" key="9">
    <source>
        <dbReference type="ARBA" id="ARBA00034808"/>
    </source>
</evidence>
<feature type="domain" description="UvrD-like helicase ATP-binding" evidence="12">
    <location>
        <begin position="3"/>
        <end position="287"/>
    </location>
</feature>
<evidence type="ECO:0000313" key="14">
    <source>
        <dbReference type="EMBL" id="QTM98150.1"/>
    </source>
</evidence>
<comment type="catalytic activity">
    <reaction evidence="8">
        <text>Couples ATP hydrolysis with the unwinding of duplex DNA by translocating in the 3'-5' direction.</text>
        <dbReference type="EC" id="5.6.2.4"/>
    </reaction>
</comment>
<evidence type="ECO:0000256" key="5">
    <source>
        <dbReference type="ARBA" id="ARBA00022840"/>
    </source>
</evidence>
<dbReference type="Gene3D" id="1.10.486.10">
    <property type="entry name" value="PCRA, domain 4"/>
    <property type="match status" value="1"/>
</dbReference>
<evidence type="ECO:0000259" key="13">
    <source>
        <dbReference type="PROSITE" id="PS51217"/>
    </source>
</evidence>
<organism evidence="14 15">
    <name type="scientific">Sediminibacillus dalangtanensis</name>
    <dbReference type="NCBI Taxonomy" id="2729421"/>
    <lineage>
        <taxon>Bacteria</taxon>
        <taxon>Bacillati</taxon>
        <taxon>Bacillota</taxon>
        <taxon>Bacilli</taxon>
        <taxon>Bacillales</taxon>
        <taxon>Bacillaceae</taxon>
        <taxon>Sediminibacillus</taxon>
    </lineage>
</organism>
<evidence type="ECO:0000256" key="11">
    <source>
        <dbReference type="PROSITE-ProRule" id="PRU00560"/>
    </source>
</evidence>
<keyword evidence="4 11" id="KW-0347">Helicase</keyword>
<feature type="binding site" evidence="11">
    <location>
        <begin position="24"/>
        <end position="31"/>
    </location>
    <ligand>
        <name>ATP</name>
        <dbReference type="ChEBI" id="CHEBI:30616"/>
    </ligand>
</feature>
<keyword evidence="7" id="KW-0413">Isomerase</keyword>